<evidence type="ECO:0000256" key="1">
    <source>
        <dbReference type="SAM" id="Phobius"/>
    </source>
</evidence>
<dbReference type="EMBL" id="MU825874">
    <property type="protein sequence ID" value="KAJ7387262.1"/>
    <property type="molecule type" value="Genomic_DNA"/>
</dbReference>
<keyword evidence="1" id="KW-0472">Membrane</keyword>
<feature type="transmembrane region" description="Helical" evidence="1">
    <location>
        <begin position="67"/>
        <end position="89"/>
    </location>
</feature>
<dbReference type="Pfam" id="PF15128">
    <property type="entry name" value="T_cell_tran_alt"/>
    <property type="match status" value="1"/>
</dbReference>
<dbReference type="Proteomes" id="UP001163046">
    <property type="component" value="Unassembled WGS sequence"/>
</dbReference>
<keyword evidence="3" id="KW-1185">Reference proteome</keyword>
<proteinExistence type="predicted"/>
<reference evidence="2" key="1">
    <citation type="submission" date="2023-01" db="EMBL/GenBank/DDBJ databases">
        <title>Genome assembly of the deep-sea coral Lophelia pertusa.</title>
        <authorList>
            <person name="Herrera S."/>
            <person name="Cordes E."/>
        </authorList>
    </citation>
    <scope>NUCLEOTIDE SEQUENCE</scope>
    <source>
        <strain evidence="2">USNM1676648</strain>
        <tissue evidence="2">Polyp</tissue>
    </source>
</reference>
<organism evidence="2 3">
    <name type="scientific">Desmophyllum pertusum</name>
    <dbReference type="NCBI Taxonomy" id="174260"/>
    <lineage>
        <taxon>Eukaryota</taxon>
        <taxon>Metazoa</taxon>
        <taxon>Cnidaria</taxon>
        <taxon>Anthozoa</taxon>
        <taxon>Hexacorallia</taxon>
        <taxon>Scleractinia</taxon>
        <taxon>Caryophylliina</taxon>
        <taxon>Caryophylliidae</taxon>
        <taxon>Desmophyllum</taxon>
    </lineage>
</organism>
<protein>
    <submittedName>
        <fullName evidence="2">Uncharacterized protein</fullName>
    </submittedName>
</protein>
<evidence type="ECO:0000313" key="2">
    <source>
        <dbReference type="EMBL" id="KAJ7387262.1"/>
    </source>
</evidence>
<gene>
    <name evidence="2" type="ORF">OS493_004238</name>
</gene>
<evidence type="ECO:0000313" key="3">
    <source>
        <dbReference type="Proteomes" id="UP001163046"/>
    </source>
</evidence>
<dbReference type="InterPro" id="IPR016560">
    <property type="entry name" value="TCTA"/>
</dbReference>
<name>A0A9W9ZSU8_9CNID</name>
<dbReference type="OrthoDB" id="5961027at2759"/>
<keyword evidence="1" id="KW-1133">Transmembrane helix</keyword>
<dbReference type="AlphaFoldDB" id="A0A9W9ZSU8"/>
<keyword evidence="1" id="KW-0812">Transmembrane</keyword>
<comment type="caution">
    <text evidence="2">The sequence shown here is derived from an EMBL/GenBank/DDBJ whole genome shotgun (WGS) entry which is preliminary data.</text>
</comment>
<accession>A0A9W9ZSU8</accession>
<sequence length="127" mass="15108">MAASNNKKFFDLADCRMDYFRLLEPWNASWSYWLDPVHLFSNATEKLYEIKENVVDLWRNDDWQIRLSWFLMACTALNVIFIGIAWSIYGETISNMFFNKSRTPVHRRSKTNLLSSSMEDLIVKKIQ</sequence>